<sequence>ELKGQHVNAHANASAYGYGDSKDIHSTKGLTIDEFMKRKPGAKFSAAIIIDSNSDQGQQPTAIYKAYSNLAAKTAFFWFTN</sequence>
<protein>
    <submittedName>
        <fullName evidence="1">Uncharacterized protein</fullName>
    </submittedName>
</protein>
<evidence type="ECO:0000313" key="2">
    <source>
        <dbReference type="Proteomes" id="UP001285636"/>
    </source>
</evidence>
<organism evidence="1 2">
    <name type="scientific">Alkalihalophilus pseudofirmus</name>
    <name type="common">Bacillus pseudofirmus</name>
    <dbReference type="NCBI Taxonomy" id="79885"/>
    <lineage>
        <taxon>Bacteria</taxon>
        <taxon>Bacillati</taxon>
        <taxon>Bacillota</taxon>
        <taxon>Bacilli</taxon>
        <taxon>Bacillales</taxon>
        <taxon>Bacillaceae</taxon>
        <taxon>Alkalihalophilus</taxon>
    </lineage>
</organism>
<gene>
    <name evidence="1" type="ORF">RYX45_24330</name>
</gene>
<proteinExistence type="predicted"/>
<feature type="non-terminal residue" evidence="1">
    <location>
        <position position="1"/>
    </location>
</feature>
<feature type="non-terminal residue" evidence="1">
    <location>
        <position position="81"/>
    </location>
</feature>
<evidence type="ECO:0000313" key="1">
    <source>
        <dbReference type="EMBL" id="MDV2888293.1"/>
    </source>
</evidence>
<reference evidence="1" key="1">
    <citation type="submission" date="2023-10" db="EMBL/GenBank/DDBJ databases">
        <title>Screening of Alkalihalophilus pseudofirmusBZ-TG-HK211 and Its Alleviation of Salt Stress on Rapeseed Growth.</title>
        <authorList>
            <person name="Zhao B."/>
            <person name="Guo T."/>
        </authorList>
    </citation>
    <scope>NUCLEOTIDE SEQUENCE</scope>
    <source>
        <strain evidence="1">BZ-TG-HK211</strain>
    </source>
</reference>
<dbReference type="EMBL" id="JAWJAY010001221">
    <property type="protein sequence ID" value="MDV2888293.1"/>
    <property type="molecule type" value="Genomic_DNA"/>
</dbReference>
<dbReference type="AlphaFoldDB" id="A0AAJ2NTN8"/>
<comment type="caution">
    <text evidence="1">The sequence shown here is derived from an EMBL/GenBank/DDBJ whole genome shotgun (WGS) entry which is preliminary data.</text>
</comment>
<dbReference type="Proteomes" id="UP001285636">
    <property type="component" value="Unassembled WGS sequence"/>
</dbReference>
<name>A0AAJ2NTN8_ALKPS</name>
<accession>A0AAJ2NTN8</accession>
<dbReference type="RefSeq" id="WP_323468249.1">
    <property type="nucleotide sequence ID" value="NZ_JAWJAY010001221.1"/>
</dbReference>